<comment type="caution">
    <text evidence="3">The sequence shown here is derived from an EMBL/GenBank/DDBJ whole genome shotgun (WGS) entry which is preliminary data.</text>
</comment>
<dbReference type="GO" id="GO:0000162">
    <property type="term" value="P:L-tryptophan biosynthetic process"/>
    <property type="evidence" value="ECO:0007669"/>
    <property type="project" value="TreeGrafter"/>
</dbReference>
<dbReference type="InterPro" id="IPR006221">
    <property type="entry name" value="TrpG/PapA_dom"/>
</dbReference>
<reference evidence="3 4" key="1">
    <citation type="submission" date="2020-03" db="EMBL/GenBank/DDBJ databases">
        <title>Genomic Encyclopedia of Type Strains, Phase IV (KMG-IV): sequencing the most valuable type-strain genomes for metagenomic binning, comparative biology and taxonomic classification.</title>
        <authorList>
            <person name="Goeker M."/>
        </authorList>
    </citation>
    <scope>NUCLEOTIDE SEQUENCE [LARGE SCALE GENOMIC DNA]</scope>
    <source>
        <strain evidence="3 4">DSM 5718</strain>
    </source>
</reference>
<dbReference type="PRINTS" id="PR00099">
    <property type="entry name" value="CPSGATASE"/>
</dbReference>
<sequence length="207" mass="23017">MKILVLDNYDSFTYNLVHLLYELGLEEAVEVFRNDEISLEAVDAYDKILLSPGPGLPSEAGIMPALIQRYAPTKSILGVCLGHQAIGEAFGARLLNLPEVLHGVASAMHPLVADRLFEGVPAPFQAAHYHSWVIDREGFPHEQLEMIAQDEQGHIMAVRHRLYDVRGVQFHPESILTEYGKQMLHNWLSLNPSSLKAMDVSAGKLPV</sequence>
<dbReference type="PANTHER" id="PTHR43418:SF4">
    <property type="entry name" value="MULTIFUNCTIONAL TRYPTOPHAN BIOSYNTHESIS PROTEIN"/>
    <property type="match status" value="1"/>
</dbReference>
<dbReference type="InterPro" id="IPR029062">
    <property type="entry name" value="Class_I_gatase-like"/>
</dbReference>
<gene>
    <name evidence="3" type="ORF">FHS56_000304</name>
</gene>
<proteinExistence type="predicted"/>
<dbReference type="InterPro" id="IPR017926">
    <property type="entry name" value="GATASE"/>
</dbReference>
<dbReference type="NCBIfam" id="TIGR00566">
    <property type="entry name" value="trpG_papA"/>
    <property type="match status" value="1"/>
</dbReference>
<evidence type="ECO:0000259" key="2">
    <source>
        <dbReference type="Pfam" id="PF00117"/>
    </source>
</evidence>
<organism evidence="3 4">
    <name type="scientific">Thermonema lapsum</name>
    <dbReference type="NCBI Taxonomy" id="28195"/>
    <lineage>
        <taxon>Bacteria</taxon>
        <taxon>Pseudomonadati</taxon>
        <taxon>Bacteroidota</taxon>
        <taxon>Cytophagia</taxon>
        <taxon>Cytophagales</taxon>
        <taxon>Thermonemataceae</taxon>
        <taxon>Thermonema</taxon>
    </lineage>
</organism>
<dbReference type="GO" id="GO:0004049">
    <property type="term" value="F:anthranilate synthase activity"/>
    <property type="evidence" value="ECO:0007669"/>
    <property type="project" value="UniProtKB-EC"/>
</dbReference>
<dbReference type="SUPFAM" id="SSF52317">
    <property type="entry name" value="Class I glutamine amidotransferase-like"/>
    <property type="match status" value="1"/>
</dbReference>
<dbReference type="PROSITE" id="PS51273">
    <property type="entry name" value="GATASE_TYPE_1"/>
    <property type="match status" value="1"/>
</dbReference>
<dbReference type="FunFam" id="3.40.50.880:FF:000003">
    <property type="entry name" value="Anthranilate synthase component II"/>
    <property type="match status" value="1"/>
</dbReference>
<dbReference type="GO" id="GO:0005829">
    <property type="term" value="C:cytosol"/>
    <property type="evidence" value="ECO:0007669"/>
    <property type="project" value="TreeGrafter"/>
</dbReference>
<dbReference type="InterPro" id="IPR050472">
    <property type="entry name" value="Anth_synth/Amidotransfase"/>
</dbReference>
<feature type="domain" description="Glutamine amidotransferase" evidence="2">
    <location>
        <begin position="4"/>
        <end position="187"/>
    </location>
</feature>
<name>A0A846MMP2_9BACT</name>
<accession>A0A846MMP2</accession>
<dbReference type="Proteomes" id="UP000537126">
    <property type="component" value="Unassembled WGS sequence"/>
</dbReference>
<protein>
    <submittedName>
        <fullName evidence="3">Anthranilate synthase component 2</fullName>
        <ecNumber evidence="3">4.1.3.27</ecNumber>
    </submittedName>
</protein>
<evidence type="ECO:0000313" key="4">
    <source>
        <dbReference type="Proteomes" id="UP000537126"/>
    </source>
</evidence>
<dbReference type="PRINTS" id="PR00096">
    <property type="entry name" value="GATASE"/>
</dbReference>
<dbReference type="CDD" id="cd01743">
    <property type="entry name" value="GATase1_Anthranilate_Synthase"/>
    <property type="match status" value="1"/>
</dbReference>
<dbReference type="EC" id="4.1.3.27" evidence="3"/>
<dbReference type="Gene3D" id="3.40.50.880">
    <property type="match status" value="1"/>
</dbReference>
<dbReference type="AlphaFoldDB" id="A0A846MMP2"/>
<dbReference type="RefSeq" id="WP_166918120.1">
    <property type="nucleotide sequence ID" value="NZ_JAASRN010000001.1"/>
</dbReference>
<keyword evidence="4" id="KW-1185">Reference proteome</keyword>
<dbReference type="Pfam" id="PF00117">
    <property type="entry name" value="GATase"/>
    <property type="match status" value="1"/>
</dbReference>
<evidence type="ECO:0000313" key="3">
    <source>
        <dbReference type="EMBL" id="NIK72818.1"/>
    </source>
</evidence>
<dbReference type="PANTHER" id="PTHR43418">
    <property type="entry name" value="MULTIFUNCTIONAL TRYPTOPHAN BIOSYNTHESIS PROTEIN-RELATED"/>
    <property type="match status" value="1"/>
</dbReference>
<dbReference type="PRINTS" id="PR00097">
    <property type="entry name" value="ANTSNTHASEII"/>
</dbReference>
<keyword evidence="3" id="KW-0456">Lyase</keyword>
<evidence type="ECO:0000256" key="1">
    <source>
        <dbReference type="ARBA" id="ARBA00022962"/>
    </source>
</evidence>
<dbReference type="EMBL" id="JAASRN010000001">
    <property type="protein sequence ID" value="NIK72818.1"/>
    <property type="molecule type" value="Genomic_DNA"/>
</dbReference>
<keyword evidence="1" id="KW-0315">Glutamine amidotransferase</keyword>